<keyword evidence="2 8" id="KW-0805">Transcription regulation</keyword>
<dbReference type="SMART" id="SM00521">
    <property type="entry name" value="CBF"/>
    <property type="match status" value="1"/>
</dbReference>
<dbReference type="InterPro" id="IPR001289">
    <property type="entry name" value="NFYA"/>
</dbReference>
<dbReference type="InterPro" id="IPR018362">
    <property type="entry name" value="CCAAT-binding_factor_CS"/>
</dbReference>
<dbReference type="PROSITE" id="PS51152">
    <property type="entry name" value="NFYA_HAP2_2"/>
    <property type="match status" value="1"/>
</dbReference>
<accession>W1NEA1</accession>
<dbReference type="STRING" id="13333.W1NEA1"/>
<comment type="subunit">
    <text evidence="7">Heterotrimeric transcription factor composed of three components, NF-YA, NF-YB and NF-YC. NF-YB and NF-YC must interact and dimerize for NF-YA association and DNA binding.</text>
</comment>
<dbReference type="Gramene" id="ERM93684">
    <property type="protein sequence ID" value="ERM93684"/>
    <property type="gene ID" value="AMTR_s00004p00174960"/>
</dbReference>
<dbReference type="OMA" id="AAADNCC"/>
<evidence type="ECO:0000256" key="2">
    <source>
        <dbReference type="ARBA" id="ARBA00023015"/>
    </source>
</evidence>
<dbReference type="GO" id="GO:0003677">
    <property type="term" value="F:DNA binding"/>
    <property type="evidence" value="ECO:0007669"/>
    <property type="project" value="UniProtKB-KW"/>
</dbReference>
<dbReference type="EMBL" id="KI397628">
    <property type="protein sequence ID" value="ERM93684.1"/>
    <property type="molecule type" value="Genomic_DNA"/>
</dbReference>
<dbReference type="Proteomes" id="UP000017836">
    <property type="component" value="Unassembled WGS sequence"/>
</dbReference>
<dbReference type="Gene3D" id="6.10.250.2430">
    <property type="match status" value="1"/>
</dbReference>
<evidence type="ECO:0000256" key="6">
    <source>
        <dbReference type="ARBA" id="ARBA00023242"/>
    </source>
</evidence>
<sequence>MTRTSALRLARVTQLRQGLSPETELDNEKSHGKGQTSPQVYATISLHSTSSENGRTRCDLGLGQAMVCANYPHVDQFCGLFSSYGSQAMNGRLLLPLEMTEDEQPIYVNAKQYRQILRRRQSRAKAELENKVIKARKPYLHESRHLHAMRRARGCGGRFLNTKKTENSKGNNQSGKVNNGQISQAVGSSSSSDAHQSSDNRDLNSGKVVGSRFSTGSEVASMFSQLDIDQFQIGQLRQSAFRPLPNIRDGVKMIGIPSKWVTAAPDGCDLLKM</sequence>
<dbReference type="AlphaFoldDB" id="W1NEA1"/>
<keyword evidence="4" id="KW-0010">Activator</keyword>
<evidence type="ECO:0000313" key="10">
    <source>
        <dbReference type="EMBL" id="ERM93684.1"/>
    </source>
</evidence>
<dbReference type="HOGENOM" id="CLU_065504_0_0_1"/>
<keyword evidence="5 8" id="KW-0804">Transcription</keyword>
<evidence type="ECO:0000256" key="4">
    <source>
        <dbReference type="ARBA" id="ARBA00023159"/>
    </source>
</evidence>
<feature type="compositionally biased region" description="Low complexity" evidence="9">
    <location>
        <begin position="183"/>
        <end position="195"/>
    </location>
</feature>
<evidence type="ECO:0000256" key="3">
    <source>
        <dbReference type="ARBA" id="ARBA00023125"/>
    </source>
</evidence>
<keyword evidence="6 8" id="KW-0539">Nucleus</keyword>
<evidence type="ECO:0000256" key="7">
    <source>
        <dbReference type="ARBA" id="ARBA00025911"/>
    </source>
</evidence>
<comment type="similarity">
    <text evidence="8">Belongs to the NFYA/HAP2 subunit family.</text>
</comment>
<feature type="region of interest" description="Disordered" evidence="9">
    <location>
        <begin position="17"/>
        <end position="38"/>
    </location>
</feature>
<dbReference type="PANTHER" id="PTHR12632">
    <property type="entry name" value="TRANSCRIPTION FACTOR NF-Y ALPHA-RELATED"/>
    <property type="match status" value="1"/>
</dbReference>
<feature type="region of interest" description="Disordered" evidence="9">
    <location>
        <begin position="151"/>
        <end position="209"/>
    </location>
</feature>
<comment type="function">
    <text evidence="8">Component of the sequence-specific heterotrimeric transcription factor (NF-Y) which specifically recognizes a 5'-CCAAT-3' box motif found in the promoters of its target genes.</text>
</comment>
<dbReference type="Pfam" id="PF02045">
    <property type="entry name" value="CBFB_NFYA"/>
    <property type="match status" value="1"/>
</dbReference>
<dbReference type="GO" id="GO:0006357">
    <property type="term" value="P:regulation of transcription by RNA polymerase II"/>
    <property type="evidence" value="ECO:0000318"/>
    <property type="project" value="GO_Central"/>
</dbReference>
<organism evidence="10 11">
    <name type="scientific">Amborella trichopoda</name>
    <dbReference type="NCBI Taxonomy" id="13333"/>
    <lineage>
        <taxon>Eukaryota</taxon>
        <taxon>Viridiplantae</taxon>
        <taxon>Streptophyta</taxon>
        <taxon>Embryophyta</taxon>
        <taxon>Tracheophyta</taxon>
        <taxon>Spermatophyta</taxon>
        <taxon>Magnoliopsida</taxon>
        <taxon>Amborellales</taxon>
        <taxon>Amborellaceae</taxon>
        <taxon>Amborella</taxon>
    </lineage>
</organism>
<evidence type="ECO:0000256" key="5">
    <source>
        <dbReference type="ARBA" id="ARBA00023163"/>
    </source>
</evidence>
<protein>
    <recommendedName>
        <fullName evidence="8">Nuclear transcription factor Y subunit</fullName>
    </recommendedName>
</protein>
<dbReference type="PRINTS" id="PR00616">
    <property type="entry name" value="CCAATSUBUNTB"/>
</dbReference>
<comment type="subcellular location">
    <subcellularLocation>
        <location evidence="1 8">Nucleus</location>
    </subcellularLocation>
</comment>
<feature type="compositionally biased region" description="Polar residues" evidence="9">
    <location>
        <begin position="168"/>
        <end position="182"/>
    </location>
</feature>
<proteinExistence type="inferred from homology"/>
<dbReference type="GO" id="GO:0016602">
    <property type="term" value="C:CCAAT-binding factor complex"/>
    <property type="evidence" value="ECO:0007669"/>
    <property type="project" value="InterPro"/>
</dbReference>
<evidence type="ECO:0000256" key="1">
    <source>
        <dbReference type="ARBA" id="ARBA00004123"/>
    </source>
</evidence>
<reference evidence="11" key="1">
    <citation type="journal article" date="2013" name="Science">
        <title>The Amborella genome and the evolution of flowering plants.</title>
        <authorList>
            <consortium name="Amborella Genome Project"/>
        </authorList>
    </citation>
    <scope>NUCLEOTIDE SEQUENCE [LARGE SCALE GENOMIC DNA]</scope>
</reference>
<evidence type="ECO:0000256" key="8">
    <source>
        <dbReference type="RuleBase" id="RU367155"/>
    </source>
</evidence>
<evidence type="ECO:0000256" key="9">
    <source>
        <dbReference type="SAM" id="MobiDB-lite"/>
    </source>
</evidence>
<keyword evidence="11" id="KW-1185">Reference proteome</keyword>
<dbReference type="PROSITE" id="PS00686">
    <property type="entry name" value="NFYA_HAP2_1"/>
    <property type="match status" value="1"/>
</dbReference>
<gene>
    <name evidence="10" type="ORF">AMTR_s00004p00174960</name>
</gene>
<keyword evidence="3 8" id="KW-0238">DNA-binding</keyword>
<name>W1NEA1_AMBTC</name>
<evidence type="ECO:0000313" key="11">
    <source>
        <dbReference type="Proteomes" id="UP000017836"/>
    </source>
</evidence>
<dbReference type="GO" id="GO:0000981">
    <property type="term" value="F:DNA-binding transcription factor activity, RNA polymerase II-specific"/>
    <property type="evidence" value="ECO:0000318"/>
    <property type="project" value="GO_Central"/>
</dbReference>
<dbReference type="eggNOG" id="KOG1561">
    <property type="taxonomic scope" value="Eukaryota"/>
</dbReference>